<comment type="caution">
    <text evidence="2">The sequence shown here is derived from an EMBL/GenBank/DDBJ whole genome shotgun (WGS) entry which is preliminary data.</text>
</comment>
<dbReference type="InterPro" id="IPR036770">
    <property type="entry name" value="Ankyrin_rpt-contain_sf"/>
</dbReference>
<gene>
    <name evidence="2" type="ORF">BJX66DRAFT_345851</name>
</gene>
<feature type="repeat" description="ANK" evidence="1">
    <location>
        <begin position="84"/>
        <end position="116"/>
    </location>
</feature>
<dbReference type="Gene3D" id="1.25.40.20">
    <property type="entry name" value="Ankyrin repeat-containing domain"/>
    <property type="match status" value="2"/>
</dbReference>
<proteinExistence type="predicted"/>
<evidence type="ECO:0000313" key="3">
    <source>
        <dbReference type="Proteomes" id="UP001610563"/>
    </source>
</evidence>
<dbReference type="PANTHER" id="PTHR24118:SF99">
    <property type="entry name" value="POTE ANKYRIN DOMAIN FAMILY MEMBER 3C-RELATED"/>
    <property type="match status" value="1"/>
</dbReference>
<feature type="repeat" description="ANK" evidence="1">
    <location>
        <begin position="147"/>
        <end position="179"/>
    </location>
</feature>
<dbReference type="PRINTS" id="PR01415">
    <property type="entry name" value="ANKYRIN"/>
</dbReference>
<dbReference type="SMART" id="SM00248">
    <property type="entry name" value="ANK"/>
    <property type="match status" value="4"/>
</dbReference>
<dbReference type="EMBL" id="JBFTWV010000445">
    <property type="protein sequence ID" value="KAL2782416.1"/>
    <property type="molecule type" value="Genomic_DNA"/>
</dbReference>
<evidence type="ECO:0000256" key="1">
    <source>
        <dbReference type="PROSITE-ProRule" id="PRU00023"/>
    </source>
</evidence>
<reference evidence="2 3" key="1">
    <citation type="submission" date="2024-07" db="EMBL/GenBank/DDBJ databases">
        <title>Section-level genome sequencing and comparative genomics of Aspergillus sections Usti and Cavernicolus.</title>
        <authorList>
            <consortium name="Lawrence Berkeley National Laboratory"/>
            <person name="Nybo J.L."/>
            <person name="Vesth T.C."/>
            <person name="Theobald S."/>
            <person name="Frisvad J.C."/>
            <person name="Larsen T.O."/>
            <person name="Kjaerboelling I."/>
            <person name="Rothschild-Mancinelli K."/>
            <person name="Lyhne E.K."/>
            <person name="Kogle M.E."/>
            <person name="Barry K."/>
            <person name="Clum A."/>
            <person name="Na H."/>
            <person name="Ledsgaard L."/>
            <person name="Lin J."/>
            <person name="Lipzen A."/>
            <person name="Kuo A."/>
            <person name="Riley R."/>
            <person name="Mondo S."/>
            <person name="Labutti K."/>
            <person name="Haridas S."/>
            <person name="Pangalinan J."/>
            <person name="Salamov A.A."/>
            <person name="Simmons B.A."/>
            <person name="Magnuson J.K."/>
            <person name="Chen J."/>
            <person name="Drula E."/>
            <person name="Henrissat B."/>
            <person name="Wiebenga A."/>
            <person name="Lubbers R.J."/>
            <person name="Gomes A.C."/>
            <person name="Makela M.R."/>
            <person name="Stajich J."/>
            <person name="Grigoriev I.V."/>
            <person name="Mortensen U.H."/>
            <person name="De Vries R.P."/>
            <person name="Baker S.E."/>
            <person name="Andersen M.R."/>
        </authorList>
    </citation>
    <scope>NUCLEOTIDE SEQUENCE [LARGE SCALE GENOMIC DNA]</scope>
    <source>
        <strain evidence="2 3">CBS 209.92</strain>
    </source>
</reference>
<keyword evidence="1" id="KW-0040">ANK repeat</keyword>
<dbReference type="PROSITE" id="PS50297">
    <property type="entry name" value="ANK_REP_REGION"/>
    <property type="match status" value="2"/>
</dbReference>
<keyword evidence="3" id="KW-1185">Reference proteome</keyword>
<dbReference type="Pfam" id="PF00023">
    <property type="entry name" value="Ank"/>
    <property type="match status" value="1"/>
</dbReference>
<evidence type="ECO:0000313" key="2">
    <source>
        <dbReference type="EMBL" id="KAL2782416.1"/>
    </source>
</evidence>
<name>A0ABR4FGR1_9EURO</name>
<dbReference type="Pfam" id="PF12796">
    <property type="entry name" value="Ank_2"/>
    <property type="match status" value="1"/>
</dbReference>
<dbReference type="PANTHER" id="PTHR24118">
    <property type="entry name" value="POTE ANKYRIN DOMAIN"/>
    <property type="match status" value="1"/>
</dbReference>
<dbReference type="InterPro" id="IPR002110">
    <property type="entry name" value="Ankyrin_rpt"/>
</dbReference>
<sequence>MSYFDFGEILAYLLEKLRSPSLRPDETSLLVQMCTSLVPSVHDKNLHYNGHGLLTSSLVGDKTGKVACELVRHFADVNLHDKRNGNTPLHIATCAGDFPMAEFLLENGADVNATCDRGCTALHDAYSEEMIDLLITQGAKVDAQNNEGDTPLHFSVECEDFDTVEPLLRNNARTDIWNKGGKTALDIAQKFCCPEMVELLESYSPNNAKRRRVT</sequence>
<protein>
    <submittedName>
        <fullName evidence="2">Ankyrin repeat-containing domain protein</fullName>
    </submittedName>
</protein>
<dbReference type="SUPFAM" id="SSF48403">
    <property type="entry name" value="Ankyrin repeat"/>
    <property type="match status" value="1"/>
</dbReference>
<dbReference type="Proteomes" id="UP001610563">
    <property type="component" value="Unassembled WGS sequence"/>
</dbReference>
<accession>A0ABR4FGR1</accession>
<organism evidence="2 3">
    <name type="scientific">Aspergillus keveii</name>
    <dbReference type="NCBI Taxonomy" id="714993"/>
    <lineage>
        <taxon>Eukaryota</taxon>
        <taxon>Fungi</taxon>
        <taxon>Dikarya</taxon>
        <taxon>Ascomycota</taxon>
        <taxon>Pezizomycotina</taxon>
        <taxon>Eurotiomycetes</taxon>
        <taxon>Eurotiomycetidae</taxon>
        <taxon>Eurotiales</taxon>
        <taxon>Aspergillaceae</taxon>
        <taxon>Aspergillus</taxon>
        <taxon>Aspergillus subgen. Nidulantes</taxon>
    </lineage>
</organism>
<dbReference type="PROSITE" id="PS50088">
    <property type="entry name" value="ANK_REPEAT"/>
    <property type="match status" value="2"/>
</dbReference>